<keyword evidence="3" id="KW-1185">Reference proteome</keyword>
<evidence type="ECO:0000313" key="2">
    <source>
        <dbReference type="EMBL" id="KAG2372761.1"/>
    </source>
</evidence>
<evidence type="ECO:0000313" key="3">
    <source>
        <dbReference type="Proteomes" id="UP000816034"/>
    </source>
</evidence>
<evidence type="ECO:0000256" key="1">
    <source>
        <dbReference type="SAM" id="MobiDB-lite"/>
    </source>
</evidence>
<accession>A0AA88G9R3</accession>
<proteinExistence type="predicted"/>
<organism evidence="2 3">
    <name type="scientific">Naegleria lovaniensis</name>
    <name type="common">Amoeba</name>
    <dbReference type="NCBI Taxonomy" id="51637"/>
    <lineage>
        <taxon>Eukaryota</taxon>
        <taxon>Discoba</taxon>
        <taxon>Heterolobosea</taxon>
        <taxon>Tetramitia</taxon>
        <taxon>Eutetramitia</taxon>
        <taxon>Vahlkampfiidae</taxon>
        <taxon>Naegleria</taxon>
    </lineage>
</organism>
<name>A0AA88G9R3_NAELO</name>
<sequence length="280" mass="31254">MLKLSIVNFVPNSTIMDSSSTDAASSSPLQSCSQAAKKHHNSSRPTMVTYLTDFTYRPQTPSLNKSMFDGSSDLSHLFTNLKRPFKVRVSKNHDQLLSSSSANIPSNRVTTEKMNTESNNGMQSEMMLRKGIQKPVQLLRKSKSKCKRAISSTALWFSSSMNHHAMSSACLEHQQQQPHAPMQPYNNNHPNCAGFHTTTEPFPNLVSTSTNMVTPNKFEPFTPQTIHINNNKEVLNVQPRTEACSSPHHLVTLTHSTMVHHSNVPTRKGRTSISIQELLN</sequence>
<dbReference type="EMBL" id="PYSW02000068">
    <property type="protein sequence ID" value="KAG2372761.1"/>
    <property type="molecule type" value="Genomic_DNA"/>
</dbReference>
<gene>
    <name evidence="2" type="ORF">C9374_013213</name>
</gene>
<dbReference type="GeneID" id="68105666"/>
<reference evidence="2 3" key="1">
    <citation type="journal article" date="2018" name="BMC Genomics">
        <title>The genome of Naegleria lovaniensis, the basis for a comparative approach to unravel pathogenicity factors of the human pathogenic amoeba N. fowleri.</title>
        <authorList>
            <person name="Liechti N."/>
            <person name="Schurch N."/>
            <person name="Bruggmann R."/>
            <person name="Wittwer M."/>
        </authorList>
    </citation>
    <scope>NUCLEOTIDE SEQUENCE [LARGE SCALE GENOMIC DNA]</scope>
    <source>
        <strain evidence="2 3">ATCC 30569</strain>
    </source>
</reference>
<dbReference type="Proteomes" id="UP000816034">
    <property type="component" value="Unassembled WGS sequence"/>
</dbReference>
<comment type="caution">
    <text evidence="2">The sequence shown here is derived from an EMBL/GenBank/DDBJ whole genome shotgun (WGS) entry which is preliminary data.</text>
</comment>
<feature type="region of interest" description="Disordered" evidence="1">
    <location>
        <begin position="17"/>
        <end position="44"/>
    </location>
</feature>
<feature type="compositionally biased region" description="Low complexity" evidence="1">
    <location>
        <begin position="17"/>
        <end position="27"/>
    </location>
</feature>
<dbReference type="AlphaFoldDB" id="A0AA88G9R3"/>
<dbReference type="RefSeq" id="XP_044541936.1">
    <property type="nucleotide sequence ID" value="XM_044689065.1"/>
</dbReference>
<protein>
    <submittedName>
        <fullName evidence="2">Uncharacterized protein</fullName>
    </submittedName>
</protein>